<reference evidence="1" key="1">
    <citation type="journal article" date="2014" name="Int. J. Syst. Evol. Microbiol.">
        <title>Complete genome of a new Firmicutes species belonging to the dominant human colonic microbiota ('Ruminococcus bicirculans') reveals two chromosomes and a selective capacity to utilize plant glucans.</title>
        <authorList>
            <consortium name="NISC Comparative Sequencing Program"/>
            <person name="Wegmann U."/>
            <person name="Louis P."/>
            <person name="Goesmann A."/>
            <person name="Henrissat B."/>
            <person name="Duncan S.H."/>
            <person name="Flint H.J."/>
        </authorList>
    </citation>
    <scope>NUCLEOTIDE SEQUENCE</scope>
    <source>
        <strain evidence="1">NBRC 108216</strain>
    </source>
</reference>
<accession>A0ABQ5V2Y4</accession>
<gene>
    <name evidence="1" type="ORF">GCM10007854_23850</name>
</gene>
<protein>
    <recommendedName>
        <fullName evidence="3">Flagellar protein FlgN</fullName>
    </recommendedName>
</protein>
<sequence length="129" mass="14060">MMAQQPLLDMLSRIDRALLAEIEILQEGRFTELHNVQIETAEAMKGLDEVRLNLKLPGTDSVAIERAMAGIRSRAERARGLLASALNGARDARARLDGLHAAEHQVGAYTANGLPVALKNFASPYNKTL</sequence>
<dbReference type="Proteomes" id="UP001161390">
    <property type="component" value="Unassembled WGS sequence"/>
</dbReference>
<proteinExistence type="predicted"/>
<dbReference type="EMBL" id="BSNJ01000005">
    <property type="protein sequence ID" value="GLQ21430.1"/>
    <property type="molecule type" value="Genomic_DNA"/>
</dbReference>
<dbReference type="RefSeq" id="WP_284372974.1">
    <property type="nucleotide sequence ID" value="NZ_BSNJ01000005.1"/>
</dbReference>
<evidence type="ECO:0000313" key="2">
    <source>
        <dbReference type="Proteomes" id="UP001161390"/>
    </source>
</evidence>
<keyword evidence="2" id="KW-1185">Reference proteome</keyword>
<reference evidence="1" key="2">
    <citation type="submission" date="2023-01" db="EMBL/GenBank/DDBJ databases">
        <title>Draft genome sequence of Algimonas porphyrae strain NBRC 108216.</title>
        <authorList>
            <person name="Sun Q."/>
            <person name="Mori K."/>
        </authorList>
    </citation>
    <scope>NUCLEOTIDE SEQUENCE</scope>
    <source>
        <strain evidence="1">NBRC 108216</strain>
    </source>
</reference>
<organism evidence="1 2">
    <name type="scientific">Algimonas porphyrae</name>
    <dbReference type="NCBI Taxonomy" id="1128113"/>
    <lineage>
        <taxon>Bacteria</taxon>
        <taxon>Pseudomonadati</taxon>
        <taxon>Pseudomonadota</taxon>
        <taxon>Alphaproteobacteria</taxon>
        <taxon>Maricaulales</taxon>
        <taxon>Robiginitomaculaceae</taxon>
        <taxon>Algimonas</taxon>
    </lineage>
</organism>
<name>A0ABQ5V2Y4_9PROT</name>
<evidence type="ECO:0008006" key="3">
    <source>
        <dbReference type="Google" id="ProtNLM"/>
    </source>
</evidence>
<comment type="caution">
    <text evidence="1">The sequence shown here is derived from an EMBL/GenBank/DDBJ whole genome shotgun (WGS) entry which is preliminary data.</text>
</comment>
<evidence type="ECO:0000313" key="1">
    <source>
        <dbReference type="EMBL" id="GLQ21430.1"/>
    </source>
</evidence>